<dbReference type="Proteomes" id="UP000184052">
    <property type="component" value="Unassembled WGS sequence"/>
</dbReference>
<keyword evidence="2" id="KW-0812">Transmembrane</keyword>
<feature type="region of interest" description="Disordered" evidence="1">
    <location>
        <begin position="399"/>
        <end position="419"/>
    </location>
</feature>
<dbReference type="Gene3D" id="2.170.120.40">
    <property type="entry name" value="YbbR-like domain"/>
    <property type="match status" value="2"/>
</dbReference>
<dbReference type="Pfam" id="PF07949">
    <property type="entry name" value="YbbR"/>
    <property type="match status" value="3"/>
</dbReference>
<evidence type="ECO:0000313" key="4">
    <source>
        <dbReference type="Proteomes" id="UP000184052"/>
    </source>
</evidence>
<dbReference type="RefSeq" id="WP_073049372.1">
    <property type="nucleotide sequence ID" value="NZ_FQZL01000012.1"/>
</dbReference>
<dbReference type="EMBL" id="FQZL01000012">
    <property type="protein sequence ID" value="SHJ17651.1"/>
    <property type="molecule type" value="Genomic_DNA"/>
</dbReference>
<organism evidence="3 4">
    <name type="scientific">Dethiosulfatibacter aminovorans DSM 17477</name>
    <dbReference type="NCBI Taxonomy" id="1121476"/>
    <lineage>
        <taxon>Bacteria</taxon>
        <taxon>Bacillati</taxon>
        <taxon>Bacillota</taxon>
        <taxon>Tissierellia</taxon>
        <taxon>Dethiosulfatibacter</taxon>
    </lineage>
</organism>
<protein>
    <submittedName>
        <fullName evidence="3">YbbR domain-containing protein</fullName>
    </submittedName>
</protein>
<accession>A0A1M6H638</accession>
<evidence type="ECO:0000256" key="2">
    <source>
        <dbReference type="SAM" id="Phobius"/>
    </source>
</evidence>
<keyword evidence="2" id="KW-0472">Membrane</keyword>
<evidence type="ECO:0000256" key="1">
    <source>
        <dbReference type="SAM" id="MobiDB-lite"/>
    </source>
</evidence>
<dbReference type="InterPro" id="IPR012505">
    <property type="entry name" value="YbbR"/>
</dbReference>
<keyword evidence="2" id="KW-1133">Transmembrane helix</keyword>
<name>A0A1M6H638_9FIRM</name>
<dbReference type="AlphaFoldDB" id="A0A1M6H638"/>
<proteinExistence type="predicted"/>
<reference evidence="3 4" key="1">
    <citation type="submission" date="2016-11" db="EMBL/GenBank/DDBJ databases">
        <authorList>
            <person name="Jaros S."/>
            <person name="Januszkiewicz K."/>
            <person name="Wedrychowicz H."/>
        </authorList>
    </citation>
    <scope>NUCLEOTIDE SEQUENCE [LARGE SCALE GENOMIC DNA]</scope>
    <source>
        <strain evidence="3 4">DSM 17477</strain>
    </source>
</reference>
<feature type="transmembrane region" description="Helical" evidence="2">
    <location>
        <begin position="7"/>
        <end position="25"/>
    </location>
</feature>
<dbReference type="PANTHER" id="PTHR37804">
    <property type="entry name" value="CDAA REGULATORY PROTEIN CDAR"/>
    <property type="match status" value="1"/>
</dbReference>
<dbReference type="PANTHER" id="PTHR37804:SF1">
    <property type="entry name" value="CDAA REGULATORY PROTEIN CDAR"/>
    <property type="match status" value="1"/>
</dbReference>
<gene>
    <name evidence="3" type="ORF">SAMN02745751_01932</name>
</gene>
<evidence type="ECO:0000313" key="3">
    <source>
        <dbReference type="EMBL" id="SHJ17651.1"/>
    </source>
</evidence>
<dbReference type="STRING" id="1121476.SAMN02745751_01932"/>
<keyword evidence="4" id="KW-1185">Reference proteome</keyword>
<feature type="compositionally biased region" description="Acidic residues" evidence="1">
    <location>
        <begin position="407"/>
        <end position="419"/>
    </location>
</feature>
<dbReference type="InterPro" id="IPR053154">
    <property type="entry name" value="c-di-AMP_regulator"/>
</dbReference>
<dbReference type="Gene3D" id="2.170.120.30">
    <property type="match status" value="2"/>
</dbReference>
<sequence length="419" mass="46412">MVKNKDRLLIQILCVIAALITWLYVIDQMNPVTEKEIDSVPVILQNTEKLEIAGLVVADVDTDEISLVVEGFRNDIINLETNDINVYVDVNGYNEGLNKIPLEIQLPDDYKLIDYSPKQVLCELEAIVNKSIDLTVEIDGIQISGYYVDDAVSSVNSVIVRGPRSVLNSAEKAVALFNINGASGTLEKKVPIDVYSDQGLELDLEITPDIANITVPVYPMKRLKIVVPVTGLVMDGYDVKEIKVEPETVLIAGKPGIIDSMDHVLVEPVSIDEADSTVFRSLDIIEGNYIIAEKILPVATVVVEKIISKDFIYNLDEIEFINVPDGYNLEITDDKEFVLATLTGLTSYMNETGRNDLKIVADLEGFEGVSGRVVLKYETQKEIREIELDAESIEIKLVKNEGNTEGNDTEDTNTEESNT</sequence>